<protein>
    <submittedName>
        <fullName evidence="1">Uncharacterized protein</fullName>
    </submittedName>
</protein>
<sequence length="98" mass="10618">MVNLNGVTATFKGAHRHAKHLTGTLNGRIYCPQDVPTAGQTGYTTASTSRTSMHPYPKCLLTHAPNGTRAPNVTAPTAQSLRHNFFAIIILVVTRYTI</sequence>
<proteinExistence type="predicted"/>
<dbReference type="Proteomes" id="UP000054538">
    <property type="component" value="Unassembled WGS sequence"/>
</dbReference>
<evidence type="ECO:0000313" key="2">
    <source>
        <dbReference type="Proteomes" id="UP000054538"/>
    </source>
</evidence>
<dbReference type="HOGENOM" id="CLU_2334253_0_0_1"/>
<reference evidence="2" key="2">
    <citation type="submission" date="2015-01" db="EMBL/GenBank/DDBJ databases">
        <title>Evolutionary Origins and Diversification of the Mycorrhizal Mutualists.</title>
        <authorList>
            <consortium name="DOE Joint Genome Institute"/>
            <consortium name="Mycorrhizal Genomics Consortium"/>
            <person name="Kohler A."/>
            <person name="Kuo A."/>
            <person name="Nagy L.G."/>
            <person name="Floudas D."/>
            <person name="Copeland A."/>
            <person name="Barry K.W."/>
            <person name="Cichocki N."/>
            <person name="Veneault-Fourrey C."/>
            <person name="LaButti K."/>
            <person name="Lindquist E.A."/>
            <person name="Lipzen A."/>
            <person name="Lundell T."/>
            <person name="Morin E."/>
            <person name="Murat C."/>
            <person name="Riley R."/>
            <person name="Ohm R."/>
            <person name="Sun H."/>
            <person name="Tunlid A."/>
            <person name="Henrissat B."/>
            <person name="Grigoriev I.V."/>
            <person name="Hibbett D.S."/>
            <person name="Martin F."/>
        </authorList>
    </citation>
    <scope>NUCLEOTIDE SEQUENCE [LARGE SCALE GENOMIC DNA]</scope>
    <source>
        <strain evidence="2">Ve08.2h10</strain>
    </source>
</reference>
<keyword evidence="2" id="KW-1185">Reference proteome</keyword>
<evidence type="ECO:0000313" key="1">
    <source>
        <dbReference type="EMBL" id="KIK95442.1"/>
    </source>
</evidence>
<dbReference type="AlphaFoldDB" id="A0A0D0DDR8"/>
<gene>
    <name evidence="1" type="ORF">PAXRUDRAFT_827035</name>
</gene>
<reference evidence="1 2" key="1">
    <citation type="submission" date="2014-04" db="EMBL/GenBank/DDBJ databases">
        <authorList>
            <consortium name="DOE Joint Genome Institute"/>
            <person name="Kuo A."/>
            <person name="Kohler A."/>
            <person name="Jargeat P."/>
            <person name="Nagy L.G."/>
            <person name="Floudas D."/>
            <person name="Copeland A."/>
            <person name="Barry K.W."/>
            <person name="Cichocki N."/>
            <person name="Veneault-Fourrey C."/>
            <person name="LaButti K."/>
            <person name="Lindquist E.A."/>
            <person name="Lipzen A."/>
            <person name="Lundell T."/>
            <person name="Morin E."/>
            <person name="Murat C."/>
            <person name="Sun H."/>
            <person name="Tunlid A."/>
            <person name="Henrissat B."/>
            <person name="Grigoriev I.V."/>
            <person name="Hibbett D.S."/>
            <person name="Martin F."/>
            <person name="Nordberg H.P."/>
            <person name="Cantor M.N."/>
            <person name="Hua S.X."/>
        </authorList>
    </citation>
    <scope>NUCLEOTIDE SEQUENCE [LARGE SCALE GENOMIC DNA]</scope>
    <source>
        <strain evidence="1 2">Ve08.2h10</strain>
    </source>
</reference>
<organism evidence="1 2">
    <name type="scientific">Paxillus rubicundulus Ve08.2h10</name>
    <dbReference type="NCBI Taxonomy" id="930991"/>
    <lineage>
        <taxon>Eukaryota</taxon>
        <taxon>Fungi</taxon>
        <taxon>Dikarya</taxon>
        <taxon>Basidiomycota</taxon>
        <taxon>Agaricomycotina</taxon>
        <taxon>Agaricomycetes</taxon>
        <taxon>Agaricomycetidae</taxon>
        <taxon>Boletales</taxon>
        <taxon>Paxilineae</taxon>
        <taxon>Paxillaceae</taxon>
        <taxon>Paxillus</taxon>
    </lineage>
</organism>
<dbReference type="InParanoid" id="A0A0D0DDR8"/>
<accession>A0A0D0DDR8</accession>
<name>A0A0D0DDR8_9AGAM</name>
<dbReference type="EMBL" id="KN825042">
    <property type="protein sequence ID" value="KIK95442.1"/>
    <property type="molecule type" value="Genomic_DNA"/>
</dbReference>